<dbReference type="InterPro" id="IPR004712">
    <property type="entry name" value="Na+/H+_antiporter_fungi"/>
</dbReference>
<evidence type="ECO:0000256" key="8">
    <source>
        <dbReference type="ARBA" id="ARBA00023065"/>
    </source>
</evidence>
<keyword evidence="7" id="KW-0915">Sodium</keyword>
<dbReference type="GO" id="GO:0015385">
    <property type="term" value="F:sodium:proton antiporter activity"/>
    <property type="evidence" value="ECO:0007669"/>
    <property type="project" value="InterPro"/>
</dbReference>
<dbReference type="PANTHER" id="PTHR31382">
    <property type="entry name" value="NA(+)/H(+) ANTIPORTER"/>
    <property type="match status" value="1"/>
</dbReference>
<feature type="compositionally biased region" description="Basic and acidic residues" evidence="11">
    <location>
        <begin position="488"/>
        <end position="497"/>
    </location>
</feature>
<feature type="domain" description="Cation/H+ exchanger transmembrane" evidence="13">
    <location>
        <begin position="25"/>
        <end position="424"/>
    </location>
</feature>
<dbReference type="Pfam" id="PF00999">
    <property type="entry name" value="Na_H_Exchanger"/>
    <property type="match status" value="1"/>
</dbReference>
<comment type="subcellular location">
    <subcellularLocation>
        <location evidence="1">Membrane</location>
        <topology evidence="1">Multi-pass membrane protein</topology>
    </subcellularLocation>
</comment>
<accession>A0A0E9NJ98</accession>
<evidence type="ECO:0000313" key="15">
    <source>
        <dbReference type="Proteomes" id="UP000033140"/>
    </source>
</evidence>
<evidence type="ECO:0000256" key="1">
    <source>
        <dbReference type="ARBA" id="ARBA00004141"/>
    </source>
</evidence>
<keyword evidence="8" id="KW-0406">Ion transport</keyword>
<reference evidence="14 15" key="3">
    <citation type="journal article" date="2015" name="Genome Announc.">
        <title>Draft Genome Sequence of the Archiascomycetous Yeast Saitoella complicata.</title>
        <authorList>
            <person name="Yamauchi K."/>
            <person name="Kondo S."/>
            <person name="Hamamoto M."/>
            <person name="Takahashi Y."/>
            <person name="Ogura Y."/>
            <person name="Hayashi T."/>
            <person name="Nishida H."/>
        </authorList>
    </citation>
    <scope>NUCLEOTIDE SEQUENCE [LARGE SCALE GENOMIC DNA]</scope>
    <source>
        <strain evidence="14 15">NRRL Y-17804</strain>
    </source>
</reference>
<dbReference type="GO" id="GO:0005886">
    <property type="term" value="C:plasma membrane"/>
    <property type="evidence" value="ECO:0007669"/>
    <property type="project" value="InterPro"/>
</dbReference>
<evidence type="ECO:0000256" key="2">
    <source>
        <dbReference type="ARBA" id="ARBA00005248"/>
    </source>
</evidence>
<proteinExistence type="inferred from homology"/>
<evidence type="ECO:0000313" key="14">
    <source>
        <dbReference type="EMBL" id="GAO49942.1"/>
    </source>
</evidence>
<feature type="transmembrane region" description="Helical" evidence="12">
    <location>
        <begin position="6"/>
        <end position="30"/>
    </location>
</feature>
<evidence type="ECO:0000256" key="4">
    <source>
        <dbReference type="ARBA" id="ARBA00022449"/>
    </source>
</evidence>
<dbReference type="GO" id="GO:0036376">
    <property type="term" value="P:sodium ion export across plasma membrane"/>
    <property type="evidence" value="ECO:0007669"/>
    <property type="project" value="InterPro"/>
</dbReference>
<keyword evidence="4" id="KW-0050">Antiport</keyword>
<dbReference type="STRING" id="698492.A0A0E9NJ98"/>
<evidence type="ECO:0000256" key="7">
    <source>
        <dbReference type="ARBA" id="ARBA00023053"/>
    </source>
</evidence>
<dbReference type="PANTHER" id="PTHR31382:SF1">
    <property type="entry name" value="SODIUM ION_PROTON EXCHANGER (EUROFUNG)"/>
    <property type="match status" value="1"/>
</dbReference>
<sequence>MPNLDVSEFNIVCSVLGAFIVVFGLCSYVVKERAFVSEALVALLIGVAFGPIGSGWIEPERFGDGNADVKKITLAFTRLVIGVQLVLAGVELPSKYIWRERWSLFVLLIPIMTTMWVISALFVYLLIPNLHYIEALVIAACVTPTDPILANSIVRGRFAEKYVAPHLRNIISAESGANDGFGYPFLFLATYLIKYDSGKAIGMWFYETWCYNILLSCAYGTVIGWLAKEVLHFSEKKKYIDKESFLVFAIALALFTFGTAGLFGTDDLLACFVAGNVFTWDDWFRIETEKEHLQSTIDMLLNISIFVYLGAIMPWSDFNNHEIGTSVWRLIVMGICVLIARRLPIVLALYKFMPTTIKNFREAMFAGFFGPIGVGAVFYAAIAYEQFEESKDERQHRLAELVIPVVYFLALSSIVVHGVTIPIIKLGQRIPISSLDFRSISISRPSTSAPKNDSAFARMKIFKPADVDARLQEMKDLEARGVPPPMFDPKDGPEEVARSVGSQSTNDESSVDAFAGRGRRITIQDPRDMAALEDQNRKESEVAFQEGNDIIVEDRDGFHQRVYHM</sequence>
<keyword evidence="6 12" id="KW-1133">Transmembrane helix</keyword>
<dbReference type="GO" id="GO:0120029">
    <property type="term" value="P:proton export across plasma membrane"/>
    <property type="evidence" value="ECO:0007669"/>
    <property type="project" value="InterPro"/>
</dbReference>
<evidence type="ECO:0000256" key="3">
    <source>
        <dbReference type="ARBA" id="ARBA00022448"/>
    </source>
</evidence>
<evidence type="ECO:0000256" key="5">
    <source>
        <dbReference type="ARBA" id="ARBA00022692"/>
    </source>
</evidence>
<feature type="transmembrane region" description="Helical" evidence="12">
    <location>
        <begin position="72"/>
        <end position="90"/>
    </location>
</feature>
<evidence type="ECO:0000256" key="12">
    <source>
        <dbReference type="SAM" id="Phobius"/>
    </source>
</evidence>
<keyword evidence="10" id="KW-0739">Sodium transport</keyword>
<dbReference type="AlphaFoldDB" id="A0A0E9NJ98"/>
<name>A0A0E9NJ98_SAICN</name>
<evidence type="ECO:0000256" key="6">
    <source>
        <dbReference type="ARBA" id="ARBA00022989"/>
    </source>
</evidence>
<dbReference type="GO" id="GO:0042391">
    <property type="term" value="P:regulation of membrane potential"/>
    <property type="evidence" value="ECO:0007669"/>
    <property type="project" value="InterPro"/>
</dbReference>
<evidence type="ECO:0000256" key="10">
    <source>
        <dbReference type="ARBA" id="ARBA00023201"/>
    </source>
</evidence>
<gene>
    <name evidence="14" type="ORF">G7K_4078-t1</name>
</gene>
<organism evidence="14 15">
    <name type="scientific">Saitoella complicata (strain BCRC 22490 / CBS 7301 / JCM 7358 / NBRC 10748 / NRRL Y-17804)</name>
    <dbReference type="NCBI Taxonomy" id="698492"/>
    <lineage>
        <taxon>Eukaryota</taxon>
        <taxon>Fungi</taxon>
        <taxon>Dikarya</taxon>
        <taxon>Ascomycota</taxon>
        <taxon>Taphrinomycotina</taxon>
        <taxon>Taphrinomycotina incertae sedis</taxon>
        <taxon>Saitoella</taxon>
    </lineage>
</organism>
<keyword evidence="15" id="KW-1185">Reference proteome</keyword>
<dbReference type="FunFam" id="1.20.1530.20:FF:000015">
    <property type="entry name" value="Na(+)/H(+) antiporter 2"/>
    <property type="match status" value="1"/>
</dbReference>
<dbReference type="OMA" id="GWIEPER"/>
<dbReference type="Proteomes" id="UP000033140">
    <property type="component" value="Unassembled WGS sequence"/>
</dbReference>
<feature type="transmembrane region" description="Helical" evidence="12">
    <location>
        <begin position="247"/>
        <end position="278"/>
    </location>
</feature>
<feature type="transmembrane region" description="Helical" evidence="12">
    <location>
        <begin position="209"/>
        <end position="227"/>
    </location>
</feature>
<dbReference type="EMBL" id="BACD03000027">
    <property type="protein sequence ID" value="GAO49942.1"/>
    <property type="molecule type" value="Genomic_DNA"/>
</dbReference>
<feature type="transmembrane region" description="Helical" evidence="12">
    <location>
        <begin position="362"/>
        <end position="382"/>
    </location>
</feature>
<evidence type="ECO:0000259" key="13">
    <source>
        <dbReference type="Pfam" id="PF00999"/>
    </source>
</evidence>
<evidence type="ECO:0000256" key="11">
    <source>
        <dbReference type="SAM" id="MobiDB-lite"/>
    </source>
</evidence>
<dbReference type="Gene3D" id="1.20.1530.20">
    <property type="match status" value="1"/>
</dbReference>
<reference evidence="14 15" key="1">
    <citation type="journal article" date="2011" name="J. Gen. Appl. Microbiol.">
        <title>Draft genome sequencing of the enigmatic yeast Saitoella complicata.</title>
        <authorList>
            <person name="Nishida H."/>
            <person name="Hamamoto M."/>
            <person name="Sugiyama J."/>
        </authorList>
    </citation>
    <scope>NUCLEOTIDE SEQUENCE [LARGE SCALE GENOMIC DNA]</scope>
    <source>
        <strain evidence="14 15">NRRL Y-17804</strain>
    </source>
</reference>
<keyword evidence="9 12" id="KW-0472">Membrane</keyword>
<feature type="transmembrane region" description="Helical" evidence="12">
    <location>
        <begin position="39"/>
        <end position="57"/>
    </location>
</feature>
<feature type="region of interest" description="Disordered" evidence="11">
    <location>
        <begin position="480"/>
        <end position="527"/>
    </location>
</feature>
<protein>
    <recommendedName>
        <fullName evidence="13">Cation/H+ exchanger transmembrane domain-containing protein</fullName>
    </recommendedName>
</protein>
<keyword evidence="3" id="KW-0813">Transport</keyword>
<evidence type="ECO:0000256" key="9">
    <source>
        <dbReference type="ARBA" id="ARBA00023136"/>
    </source>
</evidence>
<dbReference type="InterPro" id="IPR038770">
    <property type="entry name" value="Na+/solute_symporter_sf"/>
</dbReference>
<dbReference type="InterPro" id="IPR006153">
    <property type="entry name" value="Cation/H_exchanger_TM"/>
</dbReference>
<keyword evidence="5 12" id="KW-0812">Transmembrane</keyword>
<feature type="transmembrane region" description="Helical" evidence="12">
    <location>
        <begin position="299"/>
        <end position="316"/>
    </location>
</feature>
<feature type="transmembrane region" description="Helical" evidence="12">
    <location>
        <begin position="328"/>
        <end position="350"/>
    </location>
</feature>
<comment type="similarity">
    <text evidence="2">Belongs to the fungal Na(+)/H(+) exchanger family.</text>
</comment>
<reference evidence="14 15" key="2">
    <citation type="journal article" date="2014" name="J. Gen. Appl. Microbiol.">
        <title>The early diverging ascomycetous budding yeast Saitoella complicata has three histone deacetylases belonging to the Clr6, Hos2, and Rpd3 lineages.</title>
        <authorList>
            <person name="Nishida H."/>
            <person name="Matsumoto T."/>
            <person name="Kondo S."/>
            <person name="Hamamoto M."/>
            <person name="Yoshikawa H."/>
        </authorList>
    </citation>
    <scope>NUCLEOTIDE SEQUENCE [LARGE SCALE GENOMIC DNA]</scope>
    <source>
        <strain evidence="14 15">NRRL Y-17804</strain>
    </source>
</reference>
<comment type="caution">
    <text evidence="14">The sequence shown here is derived from an EMBL/GenBank/DDBJ whole genome shotgun (WGS) entry which is preliminary data.</text>
</comment>
<feature type="transmembrane region" description="Helical" evidence="12">
    <location>
        <begin position="402"/>
        <end position="424"/>
    </location>
</feature>
<feature type="transmembrane region" description="Helical" evidence="12">
    <location>
        <begin position="102"/>
        <end position="127"/>
    </location>
</feature>